<keyword evidence="3" id="KW-1185">Reference proteome</keyword>
<dbReference type="AlphaFoldDB" id="A0A8J2TSN0"/>
<dbReference type="EMBL" id="BMIC01000008">
    <property type="protein sequence ID" value="GFZ93308.1"/>
    <property type="molecule type" value="Genomic_DNA"/>
</dbReference>
<feature type="signal peptide" evidence="1">
    <location>
        <begin position="1"/>
        <end position="24"/>
    </location>
</feature>
<comment type="caution">
    <text evidence="2">The sequence shown here is derived from an EMBL/GenBank/DDBJ whole genome shotgun (WGS) entry which is preliminary data.</text>
</comment>
<dbReference type="InterPro" id="IPR021314">
    <property type="entry name" value="DUF2911"/>
</dbReference>
<evidence type="ECO:0008006" key="4">
    <source>
        <dbReference type="Google" id="ProtNLM"/>
    </source>
</evidence>
<dbReference type="RefSeq" id="WP_188606898.1">
    <property type="nucleotide sequence ID" value="NZ_BMIC01000008.1"/>
</dbReference>
<keyword evidence="1" id="KW-0732">Signal</keyword>
<evidence type="ECO:0000313" key="2">
    <source>
        <dbReference type="EMBL" id="GFZ93308.1"/>
    </source>
</evidence>
<reference evidence="2 3" key="1">
    <citation type="journal article" date="2014" name="Int. J. Syst. Evol. Microbiol.">
        <title>Complete genome sequence of Corynebacterium casei LMG S-19264T (=DSM 44701T), isolated from a smear-ripened cheese.</title>
        <authorList>
            <consortium name="US DOE Joint Genome Institute (JGI-PGF)"/>
            <person name="Walter F."/>
            <person name="Albersmeier A."/>
            <person name="Kalinowski J."/>
            <person name="Ruckert C."/>
        </authorList>
    </citation>
    <scope>NUCLEOTIDE SEQUENCE [LARGE SCALE GENOMIC DNA]</scope>
    <source>
        <strain evidence="2 3">CGMCC 1.15295</strain>
    </source>
</reference>
<proteinExistence type="predicted"/>
<dbReference type="Proteomes" id="UP000598120">
    <property type="component" value="Unassembled WGS sequence"/>
</dbReference>
<evidence type="ECO:0000256" key="1">
    <source>
        <dbReference type="SAM" id="SignalP"/>
    </source>
</evidence>
<feature type="chain" id="PRO_5035153261" description="Asparagine synthetase B" evidence="1">
    <location>
        <begin position="25"/>
        <end position="182"/>
    </location>
</feature>
<sequence>MKKRTLLPTLLFVFVMLITFNVNAQDFPDLDKSSMDAATYPGSYKISNKQIKVIYSRPLLKGRTVSKLAPNDEVWRTGANEAAEITLYKSFKIGDKKIKAGTYSLFTIPGEKEWTVILNSDINVWGAYTYNPKNDVARIKVPVKSAKLPLEAFSIVFEESKTGAIMHLGWGEVVISVPFENN</sequence>
<organism evidence="2 3">
    <name type="scientific">Aquaticitalea lipolytica</name>
    <dbReference type="NCBI Taxonomy" id="1247562"/>
    <lineage>
        <taxon>Bacteria</taxon>
        <taxon>Pseudomonadati</taxon>
        <taxon>Bacteroidota</taxon>
        <taxon>Flavobacteriia</taxon>
        <taxon>Flavobacteriales</taxon>
        <taxon>Flavobacteriaceae</taxon>
        <taxon>Aquaticitalea</taxon>
    </lineage>
</organism>
<dbReference type="Pfam" id="PF11138">
    <property type="entry name" value="DUF2911"/>
    <property type="match status" value="1"/>
</dbReference>
<protein>
    <recommendedName>
        <fullName evidence="4">Asparagine synthetase B</fullName>
    </recommendedName>
</protein>
<evidence type="ECO:0000313" key="3">
    <source>
        <dbReference type="Proteomes" id="UP000598120"/>
    </source>
</evidence>
<accession>A0A8J2TSN0</accession>
<gene>
    <name evidence="2" type="ORF">GCM10011531_26640</name>
</gene>
<name>A0A8J2TSN0_9FLAO</name>